<accession>A0A3G8QXY1</accession>
<protein>
    <submittedName>
        <fullName evidence="1">Uncharacterized protein</fullName>
    </submittedName>
</protein>
<dbReference type="OrthoDB" id="346391at2157"/>
<gene>
    <name evidence="1" type="ORF">DU502_17805</name>
</gene>
<name>A0A3G8QXY1_9EURY</name>
<evidence type="ECO:0000313" key="2">
    <source>
        <dbReference type="Proteomes" id="UP000282007"/>
    </source>
</evidence>
<evidence type="ECO:0000313" key="1">
    <source>
        <dbReference type="EMBL" id="AZH27276.1"/>
    </source>
</evidence>
<organism evidence="1 2">
    <name type="scientific">Haloplanus aerogenes</name>
    <dbReference type="NCBI Taxonomy" id="660522"/>
    <lineage>
        <taxon>Archaea</taxon>
        <taxon>Methanobacteriati</taxon>
        <taxon>Methanobacteriota</taxon>
        <taxon>Stenosarchaea group</taxon>
        <taxon>Halobacteria</taxon>
        <taxon>Halobacteriales</taxon>
        <taxon>Haloferacaceae</taxon>
        <taxon>Haloplanus</taxon>
    </lineage>
</organism>
<dbReference type="Proteomes" id="UP000282007">
    <property type="component" value="Plasmid pJCM16430-01"/>
</dbReference>
<proteinExistence type="predicted"/>
<geneLocation type="plasmid" evidence="2">
    <name>pjcm16430-01</name>
</geneLocation>
<reference evidence="1 2" key="1">
    <citation type="submission" date="2018-07" db="EMBL/GenBank/DDBJ databases">
        <title>Genome sequences of Haloplanus aerogenes JCM 16430T.</title>
        <authorList>
            <person name="Kim Y.B."/>
            <person name="Roh S.W."/>
        </authorList>
    </citation>
    <scope>NUCLEOTIDE SEQUENCE [LARGE SCALE GENOMIC DNA]</scope>
    <source>
        <strain evidence="1 2">JCM 16430</strain>
        <plasmid evidence="2">pjcm16430-01</plasmid>
    </source>
</reference>
<dbReference type="EMBL" id="CP034146">
    <property type="protein sequence ID" value="AZH27276.1"/>
    <property type="molecule type" value="Genomic_DNA"/>
</dbReference>
<dbReference type="RefSeq" id="WP_124897121.1">
    <property type="nucleotide sequence ID" value="NZ_CP034146.1"/>
</dbReference>
<keyword evidence="2" id="KW-1185">Reference proteome</keyword>
<sequence>MQGLIESLIEESIPWSVAVGRSQESIHHKAAAVCVLAKKTITSVDEFSGDSILIPDGAPSMYGDSQAHLRTQASQIFDGSFQSTFGGVYVTGLPKADLTYPEVTAADYIAGYVRNVIDEGTEQVHTLPEEVVRFDTNWREPSVSPVPFYRIRGVGGDYGALERTRVAAWIKGRHPDNDGFDVSSQWENTVQMLESQQLQRYLLETIAP</sequence>
<dbReference type="AlphaFoldDB" id="A0A3G8QXY1"/>
<dbReference type="GeneID" id="38473181"/>
<dbReference type="KEGG" id="haer:DU502_17805"/>
<keyword evidence="1" id="KW-0614">Plasmid</keyword>